<keyword evidence="3" id="KW-0408">Iron</keyword>
<organism evidence="6 7">
    <name type="scientific">Caldinitratiruptor microaerophilus</name>
    <dbReference type="NCBI Taxonomy" id="671077"/>
    <lineage>
        <taxon>Bacteria</taxon>
        <taxon>Bacillati</taxon>
        <taxon>Bacillota</taxon>
        <taxon>Clostridia</taxon>
        <taxon>Eubacteriales</taxon>
        <taxon>Symbiobacteriaceae</taxon>
        <taxon>Caldinitratiruptor</taxon>
    </lineage>
</organism>
<evidence type="ECO:0000256" key="2">
    <source>
        <dbReference type="ARBA" id="ARBA00022723"/>
    </source>
</evidence>
<feature type="domain" description="4Fe-4S ferredoxin-type" evidence="5">
    <location>
        <begin position="67"/>
        <end position="97"/>
    </location>
</feature>
<keyword evidence="1" id="KW-0004">4Fe-4S</keyword>
<dbReference type="PROSITE" id="PS51379">
    <property type="entry name" value="4FE4S_FER_2"/>
    <property type="match status" value="2"/>
</dbReference>
<evidence type="ECO:0000259" key="5">
    <source>
        <dbReference type="PROSITE" id="PS51379"/>
    </source>
</evidence>
<feature type="domain" description="4Fe-4S ferredoxin-type" evidence="5">
    <location>
        <begin position="37"/>
        <end position="66"/>
    </location>
</feature>
<dbReference type="InterPro" id="IPR050572">
    <property type="entry name" value="Fe-S_Ferredoxin"/>
</dbReference>
<dbReference type="KEGG" id="cmic:caldi_01180"/>
<reference evidence="6" key="1">
    <citation type="submission" date="2022-03" db="EMBL/GenBank/DDBJ databases">
        <title>Complete genome sequence of Caldinitratiruptor microaerophilus.</title>
        <authorList>
            <person name="Mukaiyama R."/>
            <person name="Nishiyama T."/>
            <person name="Ueda K."/>
        </authorList>
    </citation>
    <scope>NUCLEOTIDE SEQUENCE</scope>
    <source>
        <strain evidence="6">JCM 16183</strain>
    </source>
</reference>
<dbReference type="RefSeq" id="WP_264843147.1">
    <property type="nucleotide sequence ID" value="NZ_AP025628.1"/>
</dbReference>
<evidence type="ECO:0000256" key="4">
    <source>
        <dbReference type="ARBA" id="ARBA00023014"/>
    </source>
</evidence>
<dbReference type="GO" id="GO:0051539">
    <property type="term" value="F:4 iron, 4 sulfur cluster binding"/>
    <property type="evidence" value="ECO:0007669"/>
    <property type="project" value="UniProtKB-KW"/>
</dbReference>
<evidence type="ECO:0000313" key="7">
    <source>
        <dbReference type="Proteomes" id="UP001163687"/>
    </source>
</evidence>
<protein>
    <recommendedName>
        <fullName evidence="5">4Fe-4S ferredoxin-type domain-containing protein</fullName>
    </recommendedName>
</protein>
<name>A0AA35G780_9FIRM</name>
<gene>
    <name evidence="6" type="ORF">caldi_01180</name>
</gene>
<keyword evidence="4" id="KW-0411">Iron-sulfur</keyword>
<evidence type="ECO:0000256" key="3">
    <source>
        <dbReference type="ARBA" id="ARBA00023004"/>
    </source>
</evidence>
<dbReference type="AlphaFoldDB" id="A0AA35G780"/>
<dbReference type="PROSITE" id="PS00198">
    <property type="entry name" value="4FE4S_FER_1"/>
    <property type="match status" value="1"/>
</dbReference>
<evidence type="ECO:0000313" key="6">
    <source>
        <dbReference type="EMBL" id="BDG59028.1"/>
    </source>
</evidence>
<dbReference type="PANTHER" id="PTHR43687:SF4">
    <property type="entry name" value="BLR5484 PROTEIN"/>
    <property type="match status" value="1"/>
</dbReference>
<keyword evidence="7" id="KW-1185">Reference proteome</keyword>
<dbReference type="Gene3D" id="3.30.70.20">
    <property type="match status" value="1"/>
</dbReference>
<evidence type="ECO:0000256" key="1">
    <source>
        <dbReference type="ARBA" id="ARBA00022485"/>
    </source>
</evidence>
<dbReference type="EMBL" id="AP025628">
    <property type="protein sequence ID" value="BDG59028.1"/>
    <property type="molecule type" value="Genomic_DNA"/>
</dbReference>
<dbReference type="PANTHER" id="PTHR43687">
    <property type="entry name" value="ADENYLYLSULFATE REDUCTASE, BETA SUBUNIT"/>
    <property type="match status" value="1"/>
</dbReference>
<proteinExistence type="predicted"/>
<dbReference type="SUPFAM" id="SSF54862">
    <property type="entry name" value="4Fe-4S ferredoxins"/>
    <property type="match status" value="1"/>
</dbReference>
<dbReference type="InterPro" id="IPR017896">
    <property type="entry name" value="4Fe4S_Fe-S-bd"/>
</dbReference>
<accession>A0AA35G780</accession>
<dbReference type="GO" id="GO:0046872">
    <property type="term" value="F:metal ion binding"/>
    <property type="evidence" value="ECO:0007669"/>
    <property type="project" value="UniProtKB-KW"/>
</dbReference>
<sequence length="100" mass="10968">MSDTLACAGHGTGIVDRAEGIHRVREDPGWRESPDTPEIVINRGYCKKCGICISICPADVYAAGPDGSPQVVEPDRCIWCERCEIYCPDFAIQLLGDKAW</sequence>
<dbReference type="Pfam" id="PF13237">
    <property type="entry name" value="Fer4_10"/>
    <property type="match status" value="1"/>
</dbReference>
<keyword evidence="2" id="KW-0479">Metal-binding</keyword>
<dbReference type="Proteomes" id="UP001163687">
    <property type="component" value="Chromosome"/>
</dbReference>
<dbReference type="InterPro" id="IPR017900">
    <property type="entry name" value="4Fe4S_Fe_S_CS"/>
</dbReference>